<reference evidence="8" key="1">
    <citation type="journal article" date="2019" name="Int. J. Syst. Evol. Microbiol.">
        <title>The Global Catalogue of Microorganisms (GCM) 10K type strain sequencing project: providing services to taxonomists for standard genome sequencing and annotation.</title>
        <authorList>
            <consortium name="The Broad Institute Genomics Platform"/>
            <consortium name="The Broad Institute Genome Sequencing Center for Infectious Disease"/>
            <person name="Wu L."/>
            <person name="Ma J."/>
        </authorList>
    </citation>
    <scope>NUCLEOTIDE SEQUENCE [LARGE SCALE GENOMIC DNA]</scope>
    <source>
        <strain evidence="8">JCM 17933</strain>
    </source>
</reference>
<keyword evidence="8" id="KW-1185">Reference proteome</keyword>
<evidence type="ECO:0000256" key="2">
    <source>
        <dbReference type="ARBA" id="ARBA00022692"/>
    </source>
</evidence>
<feature type="transmembrane region" description="Helical" evidence="5">
    <location>
        <begin position="73"/>
        <end position="96"/>
    </location>
</feature>
<keyword evidence="3 5" id="KW-1133">Transmembrane helix</keyword>
<proteinExistence type="predicted"/>
<dbReference type="EMBL" id="BAABHF010000022">
    <property type="protein sequence ID" value="GAA4497199.1"/>
    <property type="molecule type" value="Genomic_DNA"/>
</dbReference>
<keyword evidence="4 5" id="KW-0472">Membrane</keyword>
<dbReference type="RefSeq" id="WP_345465819.1">
    <property type="nucleotide sequence ID" value="NZ_BAABHF010000022.1"/>
</dbReference>
<evidence type="ECO:0000256" key="1">
    <source>
        <dbReference type="ARBA" id="ARBA00004141"/>
    </source>
</evidence>
<evidence type="ECO:0000256" key="4">
    <source>
        <dbReference type="ARBA" id="ARBA00023136"/>
    </source>
</evidence>
<evidence type="ECO:0000313" key="7">
    <source>
        <dbReference type="EMBL" id="GAA4497199.1"/>
    </source>
</evidence>
<name>A0ABP8Q6M9_9ACTN</name>
<evidence type="ECO:0000256" key="5">
    <source>
        <dbReference type="SAM" id="Phobius"/>
    </source>
</evidence>
<comment type="caution">
    <text evidence="7">The sequence shown here is derived from an EMBL/GenBank/DDBJ whole genome shotgun (WGS) entry which is preliminary data.</text>
</comment>
<dbReference type="Pfam" id="PF07291">
    <property type="entry name" value="MauE"/>
    <property type="match status" value="1"/>
</dbReference>
<keyword evidence="2 5" id="KW-0812">Transmembrane</keyword>
<protein>
    <recommendedName>
        <fullName evidence="6">Methylamine utilisation protein MauE domain-containing protein</fullName>
    </recommendedName>
</protein>
<feature type="transmembrane region" description="Helical" evidence="5">
    <location>
        <begin position="148"/>
        <end position="166"/>
    </location>
</feature>
<dbReference type="InterPro" id="IPR009908">
    <property type="entry name" value="Methylamine_util_MauE"/>
</dbReference>
<evidence type="ECO:0000259" key="6">
    <source>
        <dbReference type="Pfam" id="PF07291"/>
    </source>
</evidence>
<feature type="transmembrane region" description="Helical" evidence="5">
    <location>
        <begin position="117"/>
        <end position="136"/>
    </location>
</feature>
<sequence>MSATDLALFARILIGLTFAATVVGKLRDPASFGDAVDDFKIFVRRAVRPVATTLIVAEAAVCVLVALPGPGPVAGLGLAGVLLLAYTAALGTVLARRMTLGCNCFGASPRVVSRHDIARNVLLLCGAIGGLVAYVLAGPHHAYDAARLTLLAGTATAATLLLANFADVVETVRKPMSAE</sequence>
<comment type="subcellular location">
    <subcellularLocation>
        <location evidence="1">Membrane</location>
        <topology evidence="1">Multi-pass membrane protein</topology>
    </subcellularLocation>
</comment>
<evidence type="ECO:0000313" key="8">
    <source>
        <dbReference type="Proteomes" id="UP001500503"/>
    </source>
</evidence>
<evidence type="ECO:0000256" key="3">
    <source>
        <dbReference type="ARBA" id="ARBA00022989"/>
    </source>
</evidence>
<feature type="transmembrane region" description="Helical" evidence="5">
    <location>
        <begin position="6"/>
        <end position="26"/>
    </location>
</feature>
<organism evidence="7 8">
    <name type="scientific">Actinoallomurus oryzae</name>
    <dbReference type="NCBI Taxonomy" id="502180"/>
    <lineage>
        <taxon>Bacteria</taxon>
        <taxon>Bacillati</taxon>
        <taxon>Actinomycetota</taxon>
        <taxon>Actinomycetes</taxon>
        <taxon>Streptosporangiales</taxon>
        <taxon>Thermomonosporaceae</taxon>
        <taxon>Actinoallomurus</taxon>
    </lineage>
</organism>
<accession>A0ABP8Q6M9</accession>
<gene>
    <name evidence="7" type="ORF">GCM10023191_040300</name>
</gene>
<dbReference type="Proteomes" id="UP001500503">
    <property type="component" value="Unassembled WGS sequence"/>
</dbReference>
<feature type="domain" description="Methylamine utilisation protein MauE" evidence="6">
    <location>
        <begin position="6"/>
        <end position="132"/>
    </location>
</feature>